<dbReference type="SUPFAM" id="SSF111357">
    <property type="entry name" value="Mitochondrial ATP synthase coupling factor 6"/>
    <property type="match status" value="1"/>
</dbReference>
<keyword evidence="6" id="KW-0999">Mitochondrion inner membrane</keyword>
<evidence type="ECO:0000256" key="8">
    <source>
        <dbReference type="ARBA" id="ARBA00023128"/>
    </source>
</evidence>
<keyword evidence="7" id="KW-0406">Ion transport</keyword>
<dbReference type="Gene3D" id="1.10.246.110">
    <property type="entry name" value="Mitochondrial ATP synthase-coupling factor 6"/>
    <property type="match status" value="1"/>
</dbReference>
<dbReference type="Pfam" id="PF05511">
    <property type="entry name" value="ATP-synt_F6"/>
    <property type="match status" value="1"/>
</dbReference>
<comment type="caution">
    <text evidence="11">The sequence shown here is derived from an EMBL/GenBank/DDBJ whole genome shotgun (WGS) entry which is preliminary data.</text>
</comment>
<evidence type="ECO:0000256" key="2">
    <source>
        <dbReference type="ARBA" id="ARBA00007346"/>
    </source>
</evidence>
<dbReference type="GO" id="GO:0015986">
    <property type="term" value="P:proton motive force-driven ATP synthesis"/>
    <property type="evidence" value="ECO:0007669"/>
    <property type="project" value="InterPro"/>
</dbReference>
<protein>
    <submittedName>
        <fullName evidence="11">Mitochondrial ATP synthase coupling factor 6 domain-containing protein</fullName>
    </submittedName>
</protein>
<evidence type="ECO:0000256" key="3">
    <source>
        <dbReference type="ARBA" id="ARBA00022448"/>
    </source>
</evidence>
<gene>
    <name evidence="11" type="ORF">DdX_05390</name>
</gene>
<dbReference type="Proteomes" id="UP001201812">
    <property type="component" value="Unassembled WGS sequence"/>
</dbReference>
<feature type="compositionally biased region" description="Basic and acidic residues" evidence="10">
    <location>
        <begin position="116"/>
        <end position="129"/>
    </location>
</feature>
<feature type="region of interest" description="Disordered" evidence="10">
    <location>
        <begin position="116"/>
        <end position="165"/>
    </location>
</feature>
<dbReference type="AlphaFoldDB" id="A0AAD4N964"/>
<dbReference type="GO" id="GO:0005743">
    <property type="term" value="C:mitochondrial inner membrane"/>
    <property type="evidence" value="ECO:0007669"/>
    <property type="project" value="UniProtKB-SubCell"/>
</dbReference>
<dbReference type="InterPro" id="IPR036204">
    <property type="entry name" value="ATP_synth_f6_sf_mt"/>
</dbReference>
<evidence type="ECO:0000256" key="9">
    <source>
        <dbReference type="ARBA" id="ARBA00023136"/>
    </source>
</evidence>
<dbReference type="GO" id="GO:0015078">
    <property type="term" value="F:proton transmembrane transporter activity"/>
    <property type="evidence" value="ECO:0007669"/>
    <property type="project" value="InterPro"/>
</dbReference>
<dbReference type="GO" id="GO:0045259">
    <property type="term" value="C:proton-transporting ATP synthase complex"/>
    <property type="evidence" value="ECO:0007669"/>
    <property type="project" value="UniProtKB-KW"/>
</dbReference>
<evidence type="ECO:0000313" key="12">
    <source>
        <dbReference type="Proteomes" id="UP001201812"/>
    </source>
</evidence>
<dbReference type="PANTHER" id="PTHR12441:SF10">
    <property type="entry name" value="ATP SYNTHASE-COUPLING FACTOR 6, MITOCHONDRIAL"/>
    <property type="match status" value="1"/>
</dbReference>
<evidence type="ECO:0000256" key="4">
    <source>
        <dbReference type="ARBA" id="ARBA00022547"/>
    </source>
</evidence>
<sequence length="165" mass="18643">MLRRVSLVSVRSINTSARLCKDEDLITNAFLKQIRDLAAKQKAAGSLVNTSPEIKKQLDEQLNRLAQKFKLASAEVVSHLPTDFEKANVDNSVSPLTDGQTLDEMIAHAKASQAEYEKERDARKREEAQKQAMLSQGTDEKAATAGWLPNMPERDEYLKKYRHHH</sequence>
<keyword evidence="4" id="KW-0138">CF(0)</keyword>
<evidence type="ECO:0000256" key="1">
    <source>
        <dbReference type="ARBA" id="ARBA00004273"/>
    </source>
</evidence>
<name>A0AAD4N964_9BILA</name>
<evidence type="ECO:0000256" key="6">
    <source>
        <dbReference type="ARBA" id="ARBA00022792"/>
    </source>
</evidence>
<reference evidence="11" key="1">
    <citation type="submission" date="2022-01" db="EMBL/GenBank/DDBJ databases">
        <title>Genome Sequence Resource for Two Populations of Ditylenchus destructor, the Migratory Endoparasitic Phytonematode.</title>
        <authorList>
            <person name="Zhang H."/>
            <person name="Lin R."/>
            <person name="Xie B."/>
        </authorList>
    </citation>
    <scope>NUCLEOTIDE SEQUENCE</scope>
    <source>
        <strain evidence="11">BazhouSP</strain>
    </source>
</reference>
<keyword evidence="8" id="KW-0496">Mitochondrion</keyword>
<evidence type="ECO:0000256" key="10">
    <source>
        <dbReference type="SAM" id="MobiDB-lite"/>
    </source>
</evidence>
<keyword evidence="12" id="KW-1185">Reference proteome</keyword>
<comment type="subcellular location">
    <subcellularLocation>
        <location evidence="1">Mitochondrion inner membrane</location>
    </subcellularLocation>
</comment>
<evidence type="ECO:0000313" key="11">
    <source>
        <dbReference type="EMBL" id="KAI1720021.1"/>
    </source>
</evidence>
<keyword evidence="5" id="KW-0375">Hydrogen ion transport</keyword>
<evidence type="ECO:0000256" key="5">
    <source>
        <dbReference type="ARBA" id="ARBA00022781"/>
    </source>
</evidence>
<dbReference type="InterPro" id="IPR008387">
    <property type="entry name" value="ATP_synth_f6_mt"/>
</dbReference>
<keyword evidence="3" id="KW-0813">Transport</keyword>
<accession>A0AAD4N964</accession>
<dbReference type="PANTHER" id="PTHR12441">
    <property type="entry name" value="ATP SYNTHASE COUPLING FACTOR 6, MITOCHONDRIAL"/>
    <property type="match status" value="1"/>
</dbReference>
<keyword evidence="9" id="KW-0472">Membrane</keyword>
<proteinExistence type="inferred from homology"/>
<comment type="similarity">
    <text evidence="2">Belongs to the eukaryotic ATPase subunit F6 family.</text>
</comment>
<evidence type="ECO:0000256" key="7">
    <source>
        <dbReference type="ARBA" id="ARBA00023065"/>
    </source>
</evidence>
<organism evidence="11 12">
    <name type="scientific">Ditylenchus destructor</name>
    <dbReference type="NCBI Taxonomy" id="166010"/>
    <lineage>
        <taxon>Eukaryota</taxon>
        <taxon>Metazoa</taxon>
        <taxon>Ecdysozoa</taxon>
        <taxon>Nematoda</taxon>
        <taxon>Chromadorea</taxon>
        <taxon>Rhabditida</taxon>
        <taxon>Tylenchina</taxon>
        <taxon>Tylenchomorpha</taxon>
        <taxon>Sphaerularioidea</taxon>
        <taxon>Anguinidae</taxon>
        <taxon>Anguininae</taxon>
        <taxon>Ditylenchus</taxon>
    </lineage>
</organism>
<dbReference type="EMBL" id="JAKKPZ010000006">
    <property type="protein sequence ID" value="KAI1720021.1"/>
    <property type="molecule type" value="Genomic_DNA"/>
</dbReference>